<evidence type="ECO:0000256" key="3">
    <source>
        <dbReference type="ARBA" id="ARBA00023163"/>
    </source>
</evidence>
<keyword evidence="6" id="KW-1185">Reference proteome</keyword>
<dbReference type="InterPro" id="IPR050204">
    <property type="entry name" value="AraC_XylS_family_regulators"/>
</dbReference>
<evidence type="ECO:0000256" key="2">
    <source>
        <dbReference type="ARBA" id="ARBA00023125"/>
    </source>
</evidence>
<dbReference type="SMART" id="SM00342">
    <property type="entry name" value="HTH_ARAC"/>
    <property type="match status" value="1"/>
</dbReference>
<sequence>MPGSALPSRPLASVRRYGGEHVAHAHDHAQLLYALQGRMELEVGGRAAFVDTACGLVVPAGTVHGFLARPGTRIFVIDAPPGPALQRARRFAVPAAAQALARTAGAALELSGPGAGAALHAAAACLPLLLDTPRVLARRPLDEALLQAAVDRALREPWPTARMACLFHLSAARFHARWLELTGHTPQDWLRARRLDAAERLLARGRPLAAAALATGYASASALAYALRRERGVGARALRAGVPPPLQAKNTANP</sequence>
<keyword evidence="2" id="KW-0238">DNA-binding</keyword>
<dbReference type="SUPFAM" id="SSF51182">
    <property type="entry name" value="RmlC-like cupins"/>
    <property type="match status" value="1"/>
</dbReference>
<dbReference type="Proteomes" id="UP000241829">
    <property type="component" value="Chromosome"/>
</dbReference>
<reference evidence="6" key="1">
    <citation type="submission" date="2018-03" db="EMBL/GenBank/DDBJ databases">
        <title>Genome sequencing of Melaminivora sp. strain SC2-7.</title>
        <authorList>
            <person name="Kim S.-J."/>
            <person name="Heo J."/>
            <person name="Ahn J.-H."/>
            <person name="Kwon S.-W."/>
        </authorList>
    </citation>
    <scope>NUCLEOTIDE SEQUENCE [LARGE SCALE GENOMIC DNA]</scope>
    <source>
        <strain evidence="6">SC2-7</strain>
    </source>
</reference>
<dbReference type="InterPro" id="IPR013096">
    <property type="entry name" value="Cupin_2"/>
</dbReference>
<gene>
    <name evidence="5" type="ORF">C7H73_02445</name>
</gene>
<evidence type="ECO:0000259" key="4">
    <source>
        <dbReference type="PROSITE" id="PS01124"/>
    </source>
</evidence>
<accession>A0A2P1NHW8</accession>
<dbReference type="Gene3D" id="1.10.10.60">
    <property type="entry name" value="Homeodomain-like"/>
    <property type="match status" value="1"/>
</dbReference>
<dbReference type="OrthoDB" id="8811403at2"/>
<dbReference type="AlphaFoldDB" id="A0A2P1NHW8"/>
<evidence type="ECO:0000256" key="1">
    <source>
        <dbReference type="ARBA" id="ARBA00023015"/>
    </source>
</evidence>
<name>A0A2P1NHW8_9BURK</name>
<dbReference type="PANTHER" id="PTHR46796">
    <property type="entry name" value="HTH-TYPE TRANSCRIPTIONAL ACTIVATOR RHAS-RELATED"/>
    <property type="match status" value="1"/>
</dbReference>
<dbReference type="RefSeq" id="WP_106845209.1">
    <property type="nucleotide sequence ID" value="NZ_CP027792.1"/>
</dbReference>
<keyword evidence="1" id="KW-0805">Transcription regulation</keyword>
<evidence type="ECO:0000313" key="5">
    <source>
        <dbReference type="EMBL" id="AVP56649.1"/>
    </source>
</evidence>
<feature type="domain" description="HTH araC/xylS-type" evidence="4">
    <location>
        <begin position="144"/>
        <end position="241"/>
    </location>
</feature>
<dbReference type="EMBL" id="CP027792">
    <property type="protein sequence ID" value="AVP56649.1"/>
    <property type="molecule type" value="Genomic_DNA"/>
</dbReference>
<protein>
    <submittedName>
        <fullName evidence="5">Cupin</fullName>
    </submittedName>
</protein>
<dbReference type="GO" id="GO:0043565">
    <property type="term" value="F:sequence-specific DNA binding"/>
    <property type="evidence" value="ECO:0007669"/>
    <property type="project" value="InterPro"/>
</dbReference>
<dbReference type="InterPro" id="IPR014710">
    <property type="entry name" value="RmlC-like_jellyroll"/>
</dbReference>
<dbReference type="GO" id="GO:0003700">
    <property type="term" value="F:DNA-binding transcription factor activity"/>
    <property type="evidence" value="ECO:0007669"/>
    <property type="project" value="InterPro"/>
</dbReference>
<dbReference type="InterPro" id="IPR011051">
    <property type="entry name" value="RmlC_Cupin_sf"/>
</dbReference>
<dbReference type="Pfam" id="PF07883">
    <property type="entry name" value="Cupin_2"/>
    <property type="match status" value="1"/>
</dbReference>
<dbReference type="PROSITE" id="PS01124">
    <property type="entry name" value="HTH_ARAC_FAMILY_2"/>
    <property type="match status" value="1"/>
</dbReference>
<proteinExistence type="predicted"/>
<keyword evidence="3" id="KW-0804">Transcription</keyword>
<dbReference type="PANTHER" id="PTHR46796:SF10">
    <property type="entry name" value="TRANSCRIPTIONAL ACTIVATOR FEAR"/>
    <property type="match status" value="1"/>
</dbReference>
<evidence type="ECO:0000313" key="6">
    <source>
        <dbReference type="Proteomes" id="UP000241829"/>
    </source>
</evidence>
<dbReference type="InterPro" id="IPR018060">
    <property type="entry name" value="HTH_AraC"/>
</dbReference>
<dbReference type="KEGG" id="melm:C7H73_02445"/>
<dbReference type="Pfam" id="PF12833">
    <property type="entry name" value="HTH_18"/>
    <property type="match status" value="1"/>
</dbReference>
<dbReference type="Gene3D" id="2.60.120.10">
    <property type="entry name" value="Jelly Rolls"/>
    <property type="match status" value="1"/>
</dbReference>
<organism evidence="5 6">
    <name type="scientific">Pulveribacter suum</name>
    <dbReference type="NCBI Taxonomy" id="2116657"/>
    <lineage>
        <taxon>Bacteria</taxon>
        <taxon>Pseudomonadati</taxon>
        <taxon>Pseudomonadota</taxon>
        <taxon>Betaproteobacteria</taxon>
        <taxon>Burkholderiales</taxon>
        <taxon>Comamonadaceae</taxon>
        <taxon>Pulveribacter</taxon>
    </lineage>
</organism>